<feature type="transmembrane region" description="Helical" evidence="8">
    <location>
        <begin position="324"/>
        <end position="341"/>
    </location>
</feature>
<keyword evidence="4" id="KW-1003">Cell membrane</keyword>
<comment type="caution">
    <text evidence="9">The sequence shown here is derived from an EMBL/GenBank/DDBJ whole genome shotgun (WGS) entry which is preliminary data.</text>
</comment>
<reference evidence="9 10" key="1">
    <citation type="submission" date="2020-08" db="EMBL/GenBank/DDBJ databases">
        <title>Sequencing the genomes of 1000 actinobacteria strains.</title>
        <authorList>
            <person name="Klenk H.-P."/>
        </authorList>
    </citation>
    <scope>NUCLEOTIDE SEQUENCE [LARGE SCALE GENOMIC DNA]</scope>
    <source>
        <strain evidence="9 10">DSM 44230</strain>
    </source>
</reference>
<name>A0A7W7C9S7_9PSEU</name>
<dbReference type="InterPro" id="IPR037294">
    <property type="entry name" value="ABC_BtuC-like"/>
</dbReference>
<evidence type="ECO:0000256" key="6">
    <source>
        <dbReference type="ARBA" id="ARBA00022989"/>
    </source>
</evidence>
<keyword evidence="5 8" id="KW-0812">Transmembrane</keyword>
<comment type="subcellular location">
    <subcellularLocation>
        <location evidence="1">Cell membrane</location>
        <topology evidence="1">Multi-pass membrane protein</topology>
    </subcellularLocation>
</comment>
<keyword evidence="7 8" id="KW-0472">Membrane</keyword>
<dbReference type="GO" id="GO:0005886">
    <property type="term" value="C:plasma membrane"/>
    <property type="evidence" value="ECO:0007669"/>
    <property type="project" value="UniProtKB-SubCell"/>
</dbReference>
<dbReference type="Pfam" id="PF01032">
    <property type="entry name" value="FecCD"/>
    <property type="match status" value="1"/>
</dbReference>
<feature type="transmembrane region" description="Helical" evidence="8">
    <location>
        <begin position="252"/>
        <end position="274"/>
    </location>
</feature>
<dbReference type="RefSeq" id="WP_312986940.1">
    <property type="nucleotide sequence ID" value="NZ_BAAAUI010000021.1"/>
</dbReference>
<evidence type="ECO:0000256" key="5">
    <source>
        <dbReference type="ARBA" id="ARBA00022692"/>
    </source>
</evidence>
<proteinExistence type="inferred from homology"/>
<dbReference type="EMBL" id="JACHMH010000001">
    <property type="protein sequence ID" value="MBB4675961.1"/>
    <property type="molecule type" value="Genomic_DNA"/>
</dbReference>
<keyword evidence="6 8" id="KW-1133">Transmembrane helix</keyword>
<accession>A0A7W7C9S7</accession>
<dbReference type="SUPFAM" id="SSF81345">
    <property type="entry name" value="ABC transporter involved in vitamin B12 uptake, BtuC"/>
    <property type="match status" value="1"/>
</dbReference>
<sequence length="348" mass="35877">MTTVDKRQPVTTRRSARAGLSRPLGLLLALGVLLLMSVLSIMVGSTDLGFGEVFRAVFRPDDPDSSAIVQGLRMPRTGFGLAVGAALGLAGALMQGVTRNALADPGILGVTSGAAFGVTLSALLGGLGSFYGYVWFAFAGALIATVVVFGLGSLGRDGARPAKLALAGAAVSAMLNSMVSAVLLLDAATLNRYRFWAVGAINGQDPKVLAQLLPFLLVGAVLAFAVSPALNSLALGEDVAKALGHNVGRIRVISIVAITLLAGAATAACGPMVFLGLVVPHMARQLTGPDHRWVMVYSAVLAPILLLAADILGRVLARPEELQVGIIVACLGAPFFIALVRRQRLPEL</sequence>
<feature type="transmembrane region" description="Helical" evidence="8">
    <location>
        <begin position="208"/>
        <end position="231"/>
    </location>
</feature>
<evidence type="ECO:0000256" key="3">
    <source>
        <dbReference type="ARBA" id="ARBA00022448"/>
    </source>
</evidence>
<organism evidence="9 10">
    <name type="scientific">Crossiella cryophila</name>
    <dbReference type="NCBI Taxonomy" id="43355"/>
    <lineage>
        <taxon>Bacteria</taxon>
        <taxon>Bacillati</taxon>
        <taxon>Actinomycetota</taxon>
        <taxon>Actinomycetes</taxon>
        <taxon>Pseudonocardiales</taxon>
        <taxon>Pseudonocardiaceae</taxon>
        <taxon>Crossiella</taxon>
    </lineage>
</organism>
<dbReference type="GO" id="GO:0022857">
    <property type="term" value="F:transmembrane transporter activity"/>
    <property type="evidence" value="ECO:0007669"/>
    <property type="project" value="InterPro"/>
</dbReference>
<dbReference type="CDD" id="cd06550">
    <property type="entry name" value="TM_ABC_iron-siderophores_like"/>
    <property type="match status" value="1"/>
</dbReference>
<dbReference type="Gene3D" id="1.10.3470.10">
    <property type="entry name" value="ABC transporter involved in vitamin B12 uptake, BtuC"/>
    <property type="match status" value="1"/>
</dbReference>
<feature type="transmembrane region" description="Helical" evidence="8">
    <location>
        <begin position="77"/>
        <end position="94"/>
    </location>
</feature>
<dbReference type="Proteomes" id="UP000533598">
    <property type="component" value="Unassembled WGS sequence"/>
</dbReference>
<keyword evidence="3" id="KW-0813">Transport</keyword>
<evidence type="ECO:0000256" key="8">
    <source>
        <dbReference type="SAM" id="Phobius"/>
    </source>
</evidence>
<evidence type="ECO:0000256" key="7">
    <source>
        <dbReference type="ARBA" id="ARBA00023136"/>
    </source>
</evidence>
<dbReference type="GO" id="GO:0033214">
    <property type="term" value="P:siderophore-iron import into cell"/>
    <property type="evidence" value="ECO:0007669"/>
    <property type="project" value="TreeGrafter"/>
</dbReference>
<evidence type="ECO:0000313" key="10">
    <source>
        <dbReference type="Proteomes" id="UP000533598"/>
    </source>
</evidence>
<comment type="similarity">
    <text evidence="2">Belongs to the binding-protein-dependent transport system permease family. FecCD subfamily.</text>
</comment>
<feature type="transmembrane region" description="Helical" evidence="8">
    <location>
        <begin position="294"/>
        <end position="312"/>
    </location>
</feature>
<dbReference type="FunFam" id="1.10.3470.10:FF:000001">
    <property type="entry name" value="Vitamin B12 ABC transporter permease BtuC"/>
    <property type="match status" value="1"/>
</dbReference>
<evidence type="ECO:0000313" key="9">
    <source>
        <dbReference type="EMBL" id="MBB4675961.1"/>
    </source>
</evidence>
<dbReference type="PANTHER" id="PTHR30472:SF1">
    <property type="entry name" value="FE(3+) DICITRATE TRANSPORT SYSTEM PERMEASE PROTEIN FECC-RELATED"/>
    <property type="match status" value="1"/>
</dbReference>
<feature type="transmembrane region" description="Helical" evidence="8">
    <location>
        <begin position="133"/>
        <end position="152"/>
    </location>
</feature>
<dbReference type="AlphaFoldDB" id="A0A7W7C9S7"/>
<evidence type="ECO:0000256" key="4">
    <source>
        <dbReference type="ARBA" id="ARBA00022475"/>
    </source>
</evidence>
<evidence type="ECO:0000256" key="2">
    <source>
        <dbReference type="ARBA" id="ARBA00007935"/>
    </source>
</evidence>
<feature type="transmembrane region" description="Helical" evidence="8">
    <location>
        <begin position="164"/>
        <end position="188"/>
    </location>
</feature>
<keyword evidence="10" id="KW-1185">Reference proteome</keyword>
<feature type="transmembrane region" description="Helical" evidence="8">
    <location>
        <begin position="106"/>
        <end position="127"/>
    </location>
</feature>
<feature type="transmembrane region" description="Helical" evidence="8">
    <location>
        <begin position="24"/>
        <end position="43"/>
    </location>
</feature>
<protein>
    <submittedName>
        <fullName evidence="9">Iron complex transport system permease protein</fullName>
    </submittedName>
</protein>
<evidence type="ECO:0000256" key="1">
    <source>
        <dbReference type="ARBA" id="ARBA00004651"/>
    </source>
</evidence>
<dbReference type="InterPro" id="IPR000522">
    <property type="entry name" value="ABC_transptr_permease_BtuC"/>
</dbReference>
<gene>
    <name evidence="9" type="ORF">HNR67_002079</name>
</gene>
<dbReference type="PANTHER" id="PTHR30472">
    <property type="entry name" value="FERRIC ENTEROBACTIN TRANSPORT SYSTEM PERMEASE PROTEIN"/>
    <property type="match status" value="1"/>
</dbReference>